<keyword evidence="3 5" id="KW-1133">Transmembrane helix</keyword>
<proteinExistence type="predicted"/>
<evidence type="ECO:0000256" key="2">
    <source>
        <dbReference type="ARBA" id="ARBA00022692"/>
    </source>
</evidence>
<feature type="transmembrane region" description="Helical" evidence="5">
    <location>
        <begin position="12"/>
        <end position="30"/>
    </location>
</feature>
<dbReference type="AlphaFoldDB" id="A0A1T2XFI7"/>
<sequence>MWRYNTNGYMEWVVVCMISSLTFFAIVQFFTTSFGNVGRFIVVILLVLQLSASAGTFPIELAPSFFQTIHPYLPMTYAIRAFRGVVSSGDLGYVWTNIGVLSIFMISCLVGSFFYFRLRFRKLVKSERVVDQQEVTV</sequence>
<gene>
    <name evidence="6" type="ORF">BVG16_12090</name>
</gene>
<dbReference type="InterPro" id="IPR051328">
    <property type="entry name" value="T7SS_ABC-Transporter"/>
</dbReference>
<comment type="subcellular location">
    <subcellularLocation>
        <location evidence="1">Membrane</location>
        <topology evidence="1">Multi-pass membrane protein</topology>
    </subcellularLocation>
</comment>
<comment type="caution">
    <text evidence="6">The sequence shown here is derived from an EMBL/GenBank/DDBJ whole genome shotgun (WGS) entry which is preliminary data.</text>
</comment>
<feature type="transmembrane region" description="Helical" evidence="5">
    <location>
        <begin position="93"/>
        <end position="116"/>
    </location>
</feature>
<evidence type="ECO:0008006" key="8">
    <source>
        <dbReference type="Google" id="ProtNLM"/>
    </source>
</evidence>
<dbReference type="PANTHER" id="PTHR43077">
    <property type="entry name" value="TRANSPORT PERMEASE YVFS-RELATED"/>
    <property type="match status" value="1"/>
</dbReference>
<dbReference type="NCBIfam" id="TIGR03062">
    <property type="entry name" value="pip_yhgE_Cterm"/>
    <property type="match status" value="1"/>
</dbReference>
<keyword evidence="2 5" id="KW-0812">Transmembrane</keyword>
<dbReference type="Proteomes" id="UP000190188">
    <property type="component" value="Unassembled WGS sequence"/>
</dbReference>
<protein>
    <recommendedName>
        <fullName evidence="8">ABC-2 type transporter domain-containing protein</fullName>
    </recommendedName>
</protein>
<dbReference type="RefSeq" id="WP_269845589.1">
    <property type="nucleotide sequence ID" value="NZ_MSZX01000004.1"/>
</dbReference>
<accession>A0A1T2XFI7</accession>
<keyword evidence="7" id="KW-1185">Reference proteome</keyword>
<dbReference type="GO" id="GO:0016020">
    <property type="term" value="C:membrane"/>
    <property type="evidence" value="ECO:0007669"/>
    <property type="project" value="UniProtKB-SubCell"/>
</dbReference>
<feature type="transmembrane region" description="Helical" evidence="5">
    <location>
        <begin position="37"/>
        <end position="57"/>
    </location>
</feature>
<evidence type="ECO:0000313" key="6">
    <source>
        <dbReference type="EMBL" id="OPA78598.1"/>
    </source>
</evidence>
<dbReference type="EMBL" id="MSZX01000004">
    <property type="protein sequence ID" value="OPA78598.1"/>
    <property type="molecule type" value="Genomic_DNA"/>
</dbReference>
<reference evidence="6 7" key="1">
    <citation type="submission" date="2017-01" db="EMBL/GenBank/DDBJ databases">
        <title>Genome analysis of Paenibacillus selenitrireducens ES3-24.</title>
        <authorList>
            <person name="Xu D."/>
            <person name="Yao R."/>
            <person name="Zheng S."/>
        </authorList>
    </citation>
    <scope>NUCLEOTIDE SEQUENCE [LARGE SCALE GENOMIC DNA]</scope>
    <source>
        <strain evidence="6 7">ES3-24</strain>
    </source>
</reference>
<dbReference type="InterPro" id="IPR017501">
    <property type="entry name" value="Phage_infect_YhgE_C"/>
</dbReference>
<organism evidence="6 7">
    <name type="scientific">Paenibacillus selenitireducens</name>
    <dbReference type="NCBI Taxonomy" id="1324314"/>
    <lineage>
        <taxon>Bacteria</taxon>
        <taxon>Bacillati</taxon>
        <taxon>Bacillota</taxon>
        <taxon>Bacilli</taxon>
        <taxon>Bacillales</taxon>
        <taxon>Paenibacillaceae</taxon>
        <taxon>Paenibacillus</taxon>
    </lineage>
</organism>
<evidence type="ECO:0000256" key="4">
    <source>
        <dbReference type="ARBA" id="ARBA00023136"/>
    </source>
</evidence>
<evidence type="ECO:0000256" key="5">
    <source>
        <dbReference type="SAM" id="Phobius"/>
    </source>
</evidence>
<dbReference type="STRING" id="1324314.BVG16_12090"/>
<evidence type="ECO:0000256" key="1">
    <source>
        <dbReference type="ARBA" id="ARBA00004141"/>
    </source>
</evidence>
<keyword evidence="4 5" id="KW-0472">Membrane</keyword>
<evidence type="ECO:0000256" key="3">
    <source>
        <dbReference type="ARBA" id="ARBA00022989"/>
    </source>
</evidence>
<name>A0A1T2XFI7_9BACL</name>
<evidence type="ECO:0000313" key="7">
    <source>
        <dbReference type="Proteomes" id="UP000190188"/>
    </source>
</evidence>
<dbReference type="PANTHER" id="PTHR43077:SF5">
    <property type="entry name" value="PHAGE INFECTION PROTEIN"/>
    <property type="match status" value="1"/>
</dbReference>